<organism evidence="2 3">
    <name type="scientific">Pontibacillus salicampi</name>
    <dbReference type="NCBI Taxonomy" id="1449801"/>
    <lineage>
        <taxon>Bacteria</taxon>
        <taxon>Bacillati</taxon>
        <taxon>Bacillota</taxon>
        <taxon>Bacilli</taxon>
        <taxon>Bacillales</taxon>
        <taxon>Bacillaceae</taxon>
        <taxon>Pontibacillus</taxon>
    </lineage>
</organism>
<keyword evidence="3" id="KW-1185">Reference proteome</keyword>
<proteinExistence type="predicted"/>
<evidence type="ECO:0000313" key="2">
    <source>
        <dbReference type="EMBL" id="MFC0522044.1"/>
    </source>
</evidence>
<comment type="caution">
    <text evidence="2">The sequence shown here is derived from an EMBL/GenBank/DDBJ whole genome shotgun (WGS) entry which is preliminary data.</text>
</comment>
<protein>
    <submittedName>
        <fullName evidence="2">S-Ena type endospore appendage</fullName>
    </submittedName>
</protein>
<dbReference type="RefSeq" id="WP_377344525.1">
    <property type="nucleotide sequence ID" value="NZ_JBHLTP010000001.1"/>
</dbReference>
<evidence type="ECO:0000313" key="3">
    <source>
        <dbReference type="Proteomes" id="UP001589836"/>
    </source>
</evidence>
<dbReference type="Pfam" id="PF13157">
    <property type="entry name" value="Enas"/>
    <property type="match status" value="1"/>
</dbReference>
<name>A0ABV6LIA9_9BACI</name>
<dbReference type="EMBL" id="JBHLTP010000001">
    <property type="protein sequence ID" value="MFC0522044.1"/>
    <property type="molecule type" value="Genomic_DNA"/>
</dbReference>
<evidence type="ECO:0000259" key="1">
    <source>
        <dbReference type="Pfam" id="PF13157"/>
    </source>
</evidence>
<accession>A0ABV6LIA9</accession>
<gene>
    <name evidence="2" type="ORF">ACFFGV_00375</name>
</gene>
<reference evidence="2 3" key="1">
    <citation type="submission" date="2024-09" db="EMBL/GenBank/DDBJ databases">
        <authorList>
            <person name="Sun Q."/>
            <person name="Mori K."/>
        </authorList>
    </citation>
    <scope>NUCLEOTIDE SEQUENCE [LARGE SCALE GENOMIC DNA]</scope>
    <source>
        <strain evidence="2 3">NCAIM B.02529</strain>
    </source>
</reference>
<dbReference type="InterPro" id="IPR025055">
    <property type="entry name" value="Ena_core"/>
</dbReference>
<dbReference type="Proteomes" id="UP001589836">
    <property type="component" value="Unassembled WGS sequence"/>
</dbReference>
<sequence>MRTSKKGKDVCEMYMPPEGCANIYPLRPPMPEPKTCIASNEIAGDFYLPCNTNGFTIWGTTELLPSGSVSVFYEYGCASELVVTVTNSTGMMDTFQVPPHTTVSRSYADVTEVEITCQGEEEEGRCKGTYCITIDYPIEVD</sequence>
<feature type="domain" description="Endospore appendages core" evidence="1">
    <location>
        <begin position="32"/>
        <end position="138"/>
    </location>
</feature>